<evidence type="ECO:0000313" key="9">
    <source>
        <dbReference type="EMBL" id="MQA42377.1"/>
    </source>
</evidence>
<feature type="signal peptide" evidence="8">
    <location>
        <begin position="1"/>
        <end position="26"/>
    </location>
</feature>
<keyword evidence="3 8" id="KW-0732">Signal</keyword>
<keyword evidence="5" id="KW-0378">Hydrolase</keyword>
<dbReference type="GO" id="GO:0004252">
    <property type="term" value="F:serine-type endopeptidase activity"/>
    <property type="evidence" value="ECO:0007669"/>
    <property type="project" value="InterPro"/>
</dbReference>
<keyword evidence="2" id="KW-0479">Metal-binding</keyword>
<reference evidence="9 10" key="1">
    <citation type="submission" date="2019-10" db="EMBL/GenBank/DDBJ databases">
        <title>Two novel species isolated from a subtropical stream in China.</title>
        <authorList>
            <person name="Lu H."/>
        </authorList>
    </citation>
    <scope>NUCLEOTIDE SEQUENCE [LARGE SCALE GENOMIC DNA]</scope>
    <source>
        <strain evidence="9 10">FT29W</strain>
    </source>
</reference>
<accession>A0A6A7NDC2</accession>
<name>A0A6A7NDC2_9BURK</name>
<dbReference type="Gene3D" id="3.30.1380.10">
    <property type="match status" value="1"/>
</dbReference>
<dbReference type="EMBL" id="WHUG01000020">
    <property type="protein sequence ID" value="MQA42377.1"/>
    <property type="molecule type" value="Genomic_DNA"/>
</dbReference>
<dbReference type="GO" id="GO:0030288">
    <property type="term" value="C:outer membrane-bounded periplasmic space"/>
    <property type="evidence" value="ECO:0007669"/>
    <property type="project" value="InterPro"/>
</dbReference>
<feature type="chain" id="PRO_5025412435" evidence="8">
    <location>
        <begin position="27"/>
        <end position="233"/>
    </location>
</feature>
<keyword evidence="6" id="KW-0862">Zinc</keyword>
<evidence type="ECO:0000256" key="7">
    <source>
        <dbReference type="ARBA" id="ARBA00023049"/>
    </source>
</evidence>
<sequence length="233" mass="25710">MPLKPKQIGELLLLAMLLSAIPLASASASTCYGTVANGRLQDGVQLPAAGKNFVPYSSLGVSLGRTYVHQTVRDIVVDAYNAVYLTAPEKRFVYGETGWANGGPFKPHRTHQAGLSVDFMVPVLDGKRRSVPLPTSALNKFGYDLEFDATGSLGDLRIDFEAMAEHLYQLAEAAKKHHVGIKQVIFQKELVALLLQTKRGSYLRNNVTFMKATPWIKHDEHYHVDFSLPCRPS</sequence>
<dbReference type="AlphaFoldDB" id="A0A6A7NDC2"/>
<evidence type="ECO:0000256" key="4">
    <source>
        <dbReference type="ARBA" id="ARBA00022764"/>
    </source>
</evidence>
<dbReference type="Pfam" id="PF03411">
    <property type="entry name" value="Peptidase_M74"/>
    <property type="match status" value="1"/>
</dbReference>
<dbReference type="GO" id="GO:0008237">
    <property type="term" value="F:metallopeptidase activity"/>
    <property type="evidence" value="ECO:0007669"/>
    <property type="project" value="UniProtKB-KW"/>
</dbReference>
<dbReference type="GO" id="GO:0006508">
    <property type="term" value="P:proteolysis"/>
    <property type="evidence" value="ECO:0007669"/>
    <property type="project" value="UniProtKB-KW"/>
</dbReference>
<proteinExistence type="predicted"/>
<dbReference type="RefSeq" id="WP_152841475.1">
    <property type="nucleotide sequence ID" value="NZ_WHUG01000020.1"/>
</dbReference>
<dbReference type="Proteomes" id="UP000440498">
    <property type="component" value="Unassembled WGS sequence"/>
</dbReference>
<keyword evidence="10" id="KW-1185">Reference proteome</keyword>
<keyword evidence="1" id="KW-0645">Protease</keyword>
<evidence type="ECO:0000256" key="3">
    <source>
        <dbReference type="ARBA" id="ARBA00022729"/>
    </source>
</evidence>
<evidence type="ECO:0000256" key="5">
    <source>
        <dbReference type="ARBA" id="ARBA00022801"/>
    </source>
</evidence>
<evidence type="ECO:0000256" key="2">
    <source>
        <dbReference type="ARBA" id="ARBA00022723"/>
    </source>
</evidence>
<evidence type="ECO:0000256" key="8">
    <source>
        <dbReference type="SAM" id="SignalP"/>
    </source>
</evidence>
<evidence type="ECO:0000256" key="1">
    <source>
        <dbReference type="ARBA" id="ARBA00022670"/>
    </source>
</evidence>
<comment type="caution">
    <text evidence="9">The sequence shown here is derived from an EMBL/GenBank/DDBJ whole genome shotgun (WGS) entry which is preliminary data.</text>
</comment>
<evidence type="ECO:0000313" key="10">
    <source>
        <dbReference type="Proteomes" id="UP000440498"/>
    </source>
</evidence>
<dbReference type="InterPro" id="IPR009045">
    <property type="entry name" value="Zn_M74/Hedgehog-like"/>
</dbReference>
<keyword evidence="7" id="KW-0482">Metalloprotease</keyword>
<dbReference type="GO" id="GO:0046872">
    <property type="term" value="F:metal ion binding"/>
    <property type="evidence" value="ECO:0007669"/>
    <property type="project" value="UniProtKB-KW"/>
</dbReference>
<keyword evidence="4" id="KW-0574">Periplasm</keyword>
<evidence type="ECO:0000256" key="6">
    <source>
        <dbReference type="ARBA" id="ARBA00022833"/>
    </source>
</evidence>
<gene>
    <name evidence="9" type="ORF">GEV02_30005</name>
</gene>
<organism evidence="9 10">
    <name type="scientific">Rugamonas aquatica</name>
    <dbReference type="NCBI Taxonomy" id="2743357"/>
    <lineage>
        <taxon>Bacteria</taxon>
        <taxon>Pseudomonadati</taxon>
        <taxon>Pseudomonadota</taxon>
        <taxon>Betaproteobacteria</taxon>
        <taxon>Burkholderiales</taxon>
        <taxon>Oxalobacteraceae</taxon>
        <taxon>Telluria group</taxon>
        <taxon>Rugamonas</taxon>
    </lineage>
</organism>
<protein>
    <submittedName>
        <fullName evidence="9">Replication initiation protein</fullName>
    </submittedName>
</protein>
<dbReference type="SUPFAM" id="SSF55166">
    <property type="entry name" value="Hedgehog/DD-peptidase"/>
    <property type="match status" value="1"/>
</dbReference>
<dbReference type="InterPro" id="IPR005073">
    <property type="entry name" value="Peptidase_M74"/>
</dbReference>